<gene>
    <name evidence="8" type="ORF">SAY86_030522</name>
</gene>
<name>A0AAN7RH78_TRANT</name>
<dbReference type="InterPro" id="IPR044810">
    <property type="entry name" value="WRKY_plant"/>
</dbReference>
<dbReference type="PANTHER" id="PTHR31221">
    <property type="entry name" value="WRKY TRANSCRIPTION FACTOR PROTEIN 1-RELATED"/>
    <property type="match status" value="1"/>
</dbReference>
<evidence type="ECO:0000313" key="9">
    <source>
        <dbReference type="Proteomes" id="UP001346149"/>
    </source>
</evidence>
<keyword evidence="4" id="KW-0804">Transcription</keyword>
<reference evidence="8 9" key="1">
    <citation type="journal article" date="2023" name="Hortic Res">
        <title>Pangenome of water caltrop reveals structural variations and asymmetric subgenome divergence after allopolyploidization.</title>
        <authorList>
            <person name="Zhang X."/>
            <person name="Chen Y."/>
            <person name="Wang L."/>
            <person name="Yuan Y."/>
            <person name="Fang M."/>
            <person name="Shi L."/>
            <person name="Lu R."/>
            <person name="Comes H.P."/>
            <person name="Ma Y."/>
            <person name="Chen Y."/>
            <person name="Huang G."/>
            <person name="Zhou Y."/>
            <person name="Zheng Z."/>
            <person name="Qiu Y."/>
        </authorList>
    </citation>
    <scope>NUCLEOTIDE SEQUENCE [LARGE SCALE GENOMIC DNA]</scope>
    <source>
        <strain evidence="8">F231</strain>
    </source>
</reference>
<protein>
    <recommendedName>
        <fullName evidence="7">WRKY domain-containing protein</fullName>
    </recommendedName>
</protein>
<keyword evidence="3" id="KW-0238">DNA-binding</keyword>
<dbReference type="AlphaFoldDB" id="A0AAN7RH78"/>
<evidence type="ECO:0000256" key="1">
    <source>
        <dbReference type="ARBA" id="ARBA00004123"/>
    </source>
</evidence>
<organism evidence="8 9">
    <name type="scientific">Trapa natans</name>
    <name type="common">Water chestnut</name>
    <dbReference type="NCBI Taxonomy" id="22666"/>
    <lineage>
        <taxon>Eukaryota</taxon>
        <taxon>Viridiplantae</taxon>
        <taxon>Streptophyta</taxon>
        <taxon>Embryophyta</taxon>
        <taxon>Tracheophyta</taxon>
        <taxon>Spermatophyta</taxon>
        <taxon>Magnoliopsida</taxon>
        <taxon>eudicotyledons</taxon>
        <taxon>Gunneridae</taxon>
        <taxon>Pentapetalae</taxon>
        <taxon>rosids</taxon>
        <taxon>malvids</taxon>
        <taxon>Myrtales</taxon>
        <taxon>Lythraceae</taxon>
        <taxon>Trapa</taxon>
    </lineage>
</organism>
<comment type="subcellular location">
    <subcellularLocation>
        <location evidence="1">Nucleus</location>
    </subcellularLocation>
</comment>
<dbReference type="EMBL" id="JAXQNO010000005">
    <property type="protein sequence ID" value="KAK4798196.1"/>
    <property type="molecule type" value="Genomic_DNA"/>
</dbReference>
<dbReference type="GO" id="GO:0005634">
    <property type="term" value="C:nucleus"/>
    <property type="evidence" value="ECO:0007669"/>
    <property type="project" value="UniProtKB-SubCell"/>
</dbReference>
<dbReference type="GO" id="GO:0003700">
    <property type="term" value="F:DNA-binding transcription factor activity"/>
    <property type="evidence" value="ECO:0007669"/>
    <property type="project" value="InterPro"/>
</dbReference>
<keyword evidence="2" id="KW-0805">Transcription regulation</keyword>
<evidence type="ECO:0000256" key="2">
    <source>
        <dbReference type="ARBA" id="ARBA00023015"/>
    </source>
</evidence>
<evidence type="ECO:0000313" key="8">
    <source>
        <dbReference type="EMBL" id="KAK4798196.1"/>
    </source>
</evidence>
<dbReference type="GO" id="GO:0043565">
    <property type="term" value="F:sequence-specific DNA binding"/>
    <property type="evidence" value="ECO:0007669"/>
    <property type="project" value="InterPro"/>
</dbReference>
<dbReference type="InterPro" id="IPR003657">
    <property type="entry name" value="WRKY_dom"/>
</dbReference>
<sequence length="318" mass="35423">MNTGRWDTHSAGRHNKSISSLAIVLSFVINIPSGLEPSFASDHHQEDGQQAARLCSDMAFFSNNFTSPAITFTPSSFQSAHDRNIISAPTWLSVPSTDLSSSSPSSVASGTLLSSSSCATTTAAPLHESPTTVIMEHTQNLSLQADRTSPASANNFWAWSELNHQSLLSSNKLTRSGHAGTIIGASTDHSHRQERNPNSNNNRLGVSGMKMKRIKGRKVREPRFCFKTLSDVDVLDDGYKWRKYGQKVVKNTQHPRSYYRCTQDNCRVKKKVERLAEDPRMVITTYEGRHAHSPLMDTDESQVTSNSHLSDFFRYIYK</sequence>
<evidence type="ECO:0000256" key="6">
    <source>
        <dbReference type="SAM" id="MobiDB-lite"/>
    </source>
</evidence>
<dbReference type="PROSITE" id="PS50811">
    <property type="entry name" value="WRKY"/>
    <property type="match status" value="1"/>
</dbReference>
<dbReference type="SUPFAM" id="SSF118290">
    <property type="entry name" value="WRKY DNA-binding domain"/>
    <property type="match status" value="1"/>
</dbReference>
<keyword evidence="5" id="KW-0539">Nucleus</keyword>
<dbReference type="Pfam" id="PF03106">
    <property type="entry name" value="WRKY"/>
    <property type="match status" value="1"/>
</dbReference>
<dbReference type="InterPro" id="IPR036576">
    <property type="entry name" value="WRKY_dom_sf"/>
</dbReference>
<keyword evidence="9" id="KW-1185">Reference proteome</keyword>
<dbReference type="SMART" id="SM00774">
    <property type="entry name" value="WRKY"/>
    <property type="match status" value="1"/>
</dbReference>
<feature type="region of interest" description="Disordered" evidence="6">
    <location>
        <begin position="180"/>
        <end position="206"/>
    </location>
</feature>
<dbReference type="FunFam" id="2.20.25.80:FF:000003">
    <property type="entry name" value="WRKY transcription factor 57"/>
    <property type="match status" value="1"/>
</dbReference>
<evidence type="ECO:0000259" key="7">
    <source>
        <dbReference type="PROSITE" id="PS50811"/>
    </source>
</evidence>
<evidence type="ECO:0000256" key="4">
    <source>
        <dbReference type="ARBA" id="ARBA00023163"/>
    </source>
</evidence>
<dbReference type="Proteomes" id="UP001346149">
    <property type="component" value="Unassembled WGS sequence"/>
</dbReference>
<dbReference type="PANTHER" id="PTHR31221:SF17">
    <property type="entry name" value="WRKY TRANSCRIPTION FACTOR 13-RELATED"/>
    <property type="match status" value="1"/>
</dbReference>
<comment type="caution">
    <text evidence="8">The sequence shown here is derived from an EMBL/GenBank/DDBJ whole genome shotgun (WGS) entry which is preliminary data.</text>
</comment>
<accession>A0AAN7RH78</accession>
<evidence type="ECO:0000256" key="5">
    <source>
        <dbReference type="ARBA" id="ARBA00023242"/>
    </source>
</evidence>
<dbReference type="Gene3D" id="2.20.25.80">
    <property type="entry name" value="WRKY domain"/>
    <property type="match status" value="1"/>
</dbReference>
<proteinExistence type="predicted"/>
<feature type="domain" description="WRKY" evidence="7">
    <location>
        <begin position="230"/>
        <end position="295"/>
    </location>
</feature>
<evidence type="ECO:0000256" key="3">
    <source>
        <dbReference type="ARBA" id="ARBA00023125"/>
    </source>
</evidence>